<organism evidence="1 2">
    <name type="scientific">Friedmanniomyces endolithicus</name>
    <dbReference type="NCBI Taxonomy" id="329885"/>
    <lineage>
        <taxon>Eukaryota</taxon>
        <taxon>Fungi</taxon>
        <taxon>Dikarya</taxon>
        <taxon>Ascomycota</taxon>
        <taxon>Pezizomycotina</taxon>
        <taxon>Dothideomycetes</taxon>
        <taxon>Dothideomycetidae</taxon>
        <taxon>Mycosphaerellales</taxon>
        <taxon>Teratosphaeriaceae</taxon>
        <taxon>Friedmanniomyces</taxon>
    </lineage>
</organism>
<protein>
    <submittedName>
        <fullName evidence="1">Uncharacterized protein</fullName>
    </submittedName>
</protein>
<dbReference type="AlphaFoldDB" id="A0A4U0TUI8"/>
<comment type="caution">
    <text evidence="1">The sequence shown here is derived from an EMBL/GenBank/DDBJ whole genome shotgun (WGS) entry which is preliminary data.</text>
</comment>
<sequence>MSHFTPSKYCAVNARFSVLLHSVPADQRVMLVEAEAKTGIQSRSSTFPVITM</sequence>
<evidence type="ECO:0000313" key="2">
    <source>
        <dbReference type="Proteomes" id="UP000310066"/>
    </source>
</evidence>
<gene>
    <name evidence="1" type="ORF">B0A54_17801</name>
</gene>
<accession>A0A4U0TUI8</accession>
<evidence type="ECO:0000313" key="1">
    <source>
        <dbReference type="EMBL" id="TKA25918.1"/>
    </source>
</evidence>
<reference evidence="1 2" key="1">
    <citation type="submission" date="2017-03" db="EMBL/GenBank/DDBJ databases">
        <title>Genomes of endolithic fungi from Antarctica.</title>
        <authorList>
            <person name="Coleine C."/>
            <person name="Masonjones S."/>
            <person name="Stajich J.E."/>
        </authorList>
    </citation>
    <scope>NUCLEOTIDE SEQUENCE [LARGE SCALE GENOMIC DNA]</scope>
    <source>
        <strain evidence="1 2">CCFEE 5311</strain>
    </source>
</reference>
<proteinExistence type="predicted"/>
<name>A0A4U0TUI8_9PEZI</name>
<dbReference type="EMBL" id="NAJP01000148">
    <property type="protein sequence ID" value="TKA25918.1"/>
    <property type="molecule type" value="Genomic_DNA"/>
</dbReference>
<dbReference type="Proteomes" id="UP000310066">
    <property type="component" value="Unassembled WGS sequence"/>
</dbReference>